<reference evidence="3" key="1">
    <citation type="submission" date="2021-11" db="EMBL/GenBank/DDBJ databases">
        <title>Streptomyces corallinus and Kineosporia corallina sp. nov., two new coral-derived marine actinobacteria.</title>
        <authorList>
            <person name="Buangrab K."/>
            <person name="Sutthacheep M."/>
            <person name="Yeemin T."/>
            <person name="Harunari E."/>
            <person name="Igarashi Y."/>
            <person name="Sripreechasak P."/>
            <person name="Kanchanasin P."/>
            <person name="Tanasupawat S."/>
            <person name="Phongsopitanun W."/>
        </authorList>
    </citation>
    <scope>NUCLEOTIDE SEQUENCE</scope>
    <source>
        <strain evidence="3">JCM 31032</strain>
    </source>
</reference>
<keyword evidence="4" id="KW-1185">Reference proteome</keyword>
<dbReference type="Proteomes" id="UP001138997">
    <property type="component" value="Unassembled WGS sequence"/>
</dbReference>
<dbReference type="EMBL" id="JAJOMB010000043">
    <property type="protein sequence ID" value="MCD5317111.1"/>
    <property type="molecule type" value="Genomic_DNA"/>
</dbReference>
<feature type="coiled-coil region" evidence="1">
    <location>
        <begin position="136"/>
        <end position="170"/>
    </location>
</feature>
<evidence type="ECO:0000313" key="4">
    <source>
        <dbReference type="Proteomes" id="UP001138997"/>
    </source>
</evidence>
<dbReference type="AlphaFoldDB" id="A0A9X1SYG9"/>
<name>A0A9X1SYG9_9ACTN</name>
<gene>
    <name evidence="3" type="ORF">LR394_40080</name>
</gene>
<feature type="region of interest" description="Disordered" evidence="2">
    <location>
        <begin position="112"/>
        <end position="135"/>
    </location>
</feature>
<comment type="caution">
    <text evidence="3">The sequence shown here is derived from an EMBL/GenBank/DDBJ whole genome shotgun (WGS) entry which is preliminary data.</text>
</comment>
<evidence type="ECO:0000313" key="3">
    <source>
        <dbReference type="EMBL" id="MCD5317111.1"/>
    </source>
</evidence>
<proteinExistence type="predicted"/>
<sequence>MEETAVAAVVADQLKQLQGDRSKSALLSAYVAVLIDDAGWGVETVAGLLGASRQSISKRRKQGRELLPEYRAALAGLPVPSAPAPAKKTRSGLRIPDAEVIATREEVWVRGEVSRTPVPPQPQKERAGTQGQQTGIKEQQAQLKLVAGLLDELERTATRLRAERADVAWQLTCFDPKARQGLQKAGHWQPDEFFAARTEALASAAELKTMDDRGLRALAAERGIPEPASLADAQDRYFDVTSQLLTAQARRRAATEVRDELVRAYVKRDANGRWKGVTEVAGWIRRTQSQVTQICDAGEG</sequence>
<evidence type="ECO:0000256" key="1">
    <source>
        <dbReference type="SAM" id="Coils"/>
    </source>
</evidence>
<organism evidence="3 4">
    <name type="scientific">Kineosporia babensis</name>
    <dbReference type="NCBI Taxonomy" id="499548"/>
    <lineage>
        <taxon>Bacteria</taxon>
        <taxon>Bacillati</taxon>
        <taxon>Actinomycetota</taxon>
        <taxon>Actinomycetes</taxon>
        <taxon>Kineosporiales</taxon>
        <taxon>Kineosporiaceae</taxon>
        <taxon>Kineosporia</taxon>
    </lineage>
</organism>
<dbReference type="RefSeq" id="WP_231449963.1">
    <property type="nucleotide sequence ID" value="NZ_JAJOMB010000043.1"/>
</dbReference>
<accession>A0A9X1SYG9</accession>
<keyword evidence="1" id="KW-0175">Coiled coil</keyword>
<protein>
    <submittedName>
        <fullName evidence="3">Uncharacterized protein</fullName>
    </submittedName>
</protein>
<evidence type="ECO:0000256" key="2">
    <source>
        <dbReference type="SAM" id="MobiDB-lite"/>
    </source>
</evidence>